<dbReference type="PANTHER" id="PTHR46538:SF2">
    <property type="entry name" value="NON-SPECIFIC SERINE_THREONINE PROTEIN KINASE"/>
    <property type="match status" value="1"/>
</dbReference>
<feature type="binding site" evidence="11">
    <location>
        <position position="66"/>
    </location>
    <ligand>
        <name>ATP</name>
        <dbReference type="ChEBI" id="CHEBI:30616"/>
    </ligand>
</feature>
<dbReference type="PROSITE" id="PS50011">
    <property type="entry name" value="PROTEIN_KINASE_DOM"/>
    <property type="match status" value="1"/>
</dbReference>
<evidence type="ECO:0000256" key="13">
    <source>
        <dbReference type="SAM" id="MobiDB-lite"/>
    </source>
</evidence>
<evidence type="ECO:0000256" key="3">
    <source>
        <dbReference type="ARBA" id="ARBA00022527"/>
    </source>
</evidence>
<dbReference type="InterPro" id="IPR022165">
    <property type="entry name" value="PKK"/>
</dbReference>
<dbReference type="AlphaFoldDB" id="A0A8D3DUV7"/>
<feature type="region of interest" description="Disordered" evidence="13">
    <location>
        <begin position="319"/>
        <end position="409"/>
    </location>
</feature>
<dbReference type="PROSITE" id="PS00108">
    <property type="entry name" value="PROTEIN_KINASE_ST"/>
    <property type="match status" value="1"/>
</dbReference>
<dbReference type="GO" id="GO:0004674">
    <property type="term" value="F:protein serine/threonine kinase activity"/>
    <property type="evidence" value="ECO:0007669"/>
    <property type="project" value="UniProtKB-KW"/>
</dbReference>
<dbReference type="Pfam" id="PF12474">
    <property type="entry name" value="PKK"/>
    <property type="match status" value="2"/>
</dbReference>
<feature type="compositionally biased region" description="Acidic residues" evidence="13">
    <location>
        <begin position="319"/>
        <end position="332"/>
    </location>
</feature>
<dbReference type="InterPro" id="IPR000719">
    <property type="entry name" value="Prot_kinase_dom"/>
</dbReference>
<keyword evidence="4" id="KW-0597">Phosphoprotein</keyword>
<evidence type="ECO:0000259" key="14">
    <source>
        <dbReference type="PROSITE" id="PS50011"/>
    </source>
</evidence>
<evidence type="ECO:0000256" key="7">
    <source>
        <dbReference type="ARBA" id="ARBA00022777"/>
    </source>
</evidence>
<feature type="domain" description="Protein kinase" evidence="14">
    <location>
        <begin position="37"/>
        <end position="295"/>
    </location>
</feature>
<comment type="similarity">
    <text evidence="1">Belongs to the protein kinase superfamily. STE Ser/Thr protein kinase family. STE20 subfamily.</text>
</comment>
<feature type="coiled-coil region" evidence="12">
    <location>
        <begin position="562"/>
        <end position="624"/>
    </location>
</feature>
<evidence type="ECO:0000256" key="5">
    <source>
        <dbReference type="ARBA" id="ARBA00022679"/>
    </source>
</evidence>
<dbReference type="SMART" id="SM00220">
    <property type="entry name" value="S_TKc"/>
    <property type="match status" value="1"/>
</dbReference>
<evidence type="ECO:0000313" key="15">
    <source>
        <dbReference type="Ensembl" id="ENSSMAP00000063316.1"/>
    </source>
</evidence>
<keyword evidence="3" id="KW-0723">Serine/threonine-protein kinase</keyword>
<evidence type="ECO:0000256" key="12">
    <source>
        <dbReference type="SAM" id="Coils"/>
    </source>
</evidence>
<dbReference type="InterPro" id="IPR017441">
    <property type="entry name" value="Protein_kinase_ATP_BS"/>
</dbReference>
<evidence type="ECO:0000256" key="1">
    <source>
        <dbReference type="ARBA" id="ARBA00008874"/>
    </source>
</evidence>
<feature type="compositionally biased region" description="Basic and acidic residues" evidence="13">
    <location>
        <begin position="363"/>
        <end position="387"/>
    </location>
</feature>
<dbReference type="Pfam" id="PF00069">
    <property type="entry name" value="Pkinase"/>
    <property type="match status" value="1"/>
</dbReference>
<dbReference type="GeneTree" id="ENSGT00940000156818"/>
<feature type="coiled-coil region" evidence="12">
    <location>
        <begin position="498"/>
        <end position="530"/>
    </location>
</feature>
<dbReference type="SUPFAM" id="SSF56112">
    <property type="entry name" value="Protein kinase-like (PK-like)"/>
    <property type="match status" value="1"/>
</dbReference>
<accession>A0A8D3DUV7</accession>
<evidence type="ECO:0000256" key="4">
    <source>
        <dbReference type="ARBA" id="ARBA00022553"/>
    </source>
</evidence>
<evidence type="ECO:0000256" key="10">
    <source>
        <dbReference type="ARBA" id="ARBA00048679"/>
    </source>
</evidence>
<keyword evidence="5" id="KW-0808">Transferase</keyword>
<evidence type="ECO:0000313" key="16">
    <source>
        <dbReference type="Proteomes" id="UP000694558"/>
    </source>
</evidence>
<dbReference type="Ensembl" id="ENSSMAT00000037996.1">
    <property type="protein sequence ID" value="ENSSMAP00000063316.1"/>
    <property type="gene ID" value="ENSSMAG00000005525.2"/>
</dbReference>
<dbReference type="InterPro" id="IPR051585">
    <property type="entry name" value="STE20_Ser/Thr_Kinases"/>
</dbReference>
<reference evidence="15" key="1">
    <citation type="submission" date="2023-05" db="EMBL/GenBank/DDBJ databases">
        <title>High-quality long-read genome of Scophthalmus maximus.</title>
        <authorList>
            <person name="Lien S."/>
            <person name="Martinez P."/>
        </authorList>
    </citation>
    <scope>NUCLEOTIDE SEQUENCE [LARGE SCALE GENOMIC DNA]</scope>
</reference>
<evidence type="ECO:0000256" key="8">
    <source>
        <dbReference type="ARBA" id="ARBA00022840"/>
    </source>
</evidence>
<dbReference type="InterPro" id="IPR011009">
    <property type="entry name" value="Kinase-like_dom_sf"/>
</dbReference>
<organism evidence="15 16">
    <name type="scientific">Scophthalmus maximus</name>
    <name type="common">Turbot</name>
    <name type="synonym">Psetta maxima</name>
    <dbReference type="NCBI Taxonomy" id="52904"/>
    <lineage>
        <taxon>Eukaryota</taxon>
        <taxon>Metazoa</taxon>
        <taxon>Chordata</taxon>
        <taxon>Craniata</taxon>
        <taxon>Vertebrata</taxon>
        <taxon>Euteleostomi</taxon>
        <taxon>Actinopterygii</taxon>
        <taxon>Neopterygii</taxon>
        <taxon>Teleostei</taxon>
        <taxon>Neoteleostei</taxon>
        <taxon>Acanthomorphata</taxon>
        <taxon>Carangaria</taxon>
        <taxon>Pleuronectiformes</taxon>
        <taxon>Pleuronectoidei</taxon>
        <taxon>Scophthalmidae</taxon>
        <taxon>Scophthalmus</taxon>
    </lineage>
</organism>
<dbReference type="EC" id="2.7.11.1" evidence="2"/>
<keyword evidence="6 11" id="KW-0547">Nucleotide-binding</keyword>
<keyword evidence="8 11" id="KW-0067">ATP-binding</keyword>
<dbReference type="PROSITE" id="PS00107">
    <property type="entry name" value="PROTEIN_KINASE_ATP"/>
    <property type="match status" value="1"/>
</dbReference>
<keyword evidence="12" id="KW-0175">Coiled coil</keyword>
<gene>
    <name evidence="15" type="primary">stk10</name>
</gene>
<keyword evidence="7" id="KW-0418">Kinase</keyword>
<dbReference type="Proteomes" id="UP000694558">
    <property type="component" value="Chromosome 4"/>
</dbReference>
<dbReference type="PANTHER" id="PTHR46538">
    <property type="entry name" value="PROTEIN KINASE DOMAIN-CONTAINING PROTEIN"/>
    <property type="match status" value="1"/>
</dbReference>
<comment type="catalytic activity">
    <reaction evidence="10">
        <text>L-seryl-[protein] + ATP = O-phospho-L-seryl-[protein] + ADP + H(+)</text>
        <dbReference type="Rhea" id="RHEA:17989"/>
        <dbReference type="Rhea" id="RHEA-COMP:9863"/>
        <dbReference type="Rhea" id="RHEA-COMP:11604"/>
        <dbReference type="ChEBI" id="CHEBI:15378"/>
        <dbReference type="ChEBI" id="CHEBI:29999"/>
        <dbReference type="ChEBI" id="CHEBI:30616"/>
        <dbReference type="ChEBI" id="CHEBI:83421"/>
        <dbReference type="ChEBI" id="CHEBI:456216"/>
        <dbReference type="EC" id="2.7.11.1"/>
    </reaction>
</comment>
<protein>
    <recommendedName>
        <fullName evidence="2">non-specific serine/threonine protein kinase</fullName>
        <ecNumber evidence="2">2.7.11.1</ecNumber>
    </recommendedName>
</protein>
<sequence length="894" mass="105614">MAFARFSKILRLPTIEIKKKVKQYEHVHRDINPNDLWEIVGELGDGAFGKVYKARNKETDALAAAKVIETKCEEELEDYIVEIDILAKCDHRYIVKLLDAFYHDNKLWIMIEFCPGGAVDATMLELDRGLTEPQIKVVCRQMLEALVYLHSMKIIHRDLKAGNILLMLDGDIKLADFGVSAKNTKTLQRRDSFIGTPYWMAPEVVMCETMKDAPYDYKADTWSLGITLIELAQIEPPHHELNPMRVLLKIAKSEPPTLEQPHKWSQEFKDFLRKALDKNPETRPTAAQLMEHPFVRSVTSNRPLRELVAEAKAEVMEEIEDNREEGEEDDAMELTPDAPTEEERPGPVTAVPVPLPRQNVPARDPKELGDKLADDVLLEAEKSESEASTKTSSSDSGIEDGKSTPTSVEEKSTVEYIQHMHTAYILYIQRICLNLTQPKYVHLFPQDFSSKTLKRTRKFVIDGVEVSVTTSKIIRDDEKKDEEMRFLRRQELRELRLLQKEEHRAQAALNTKLETQKEQMQRRFDQEMNAKKKHYDVELENLEKHQKQTMEKKETDHCDKLKEETRRIKAEQERDYHKFQDQIKHKKKESLNVSVDKMPRTQRKDTLKQKMNTFQEMKIKEEEKFLAHQKNYMDTTLKKIFSDNKREIVKMERECLNKKQNLIRGAVPVHIWDMEEKNLYERHQLLKQQLKDRYFLQRHQLLKKHEKEQEQMQCYNQRMIEILKGRQQQEKNRLPKIQRGEAKTRMAMFKKSLRINWTGSNAEDREKIKQFSLQEEKRQKAERLHQQQKHDNQMRERIGQCESNIRELQQLQNEKCHLLVENETQRLKYLDEQHNQLLREWRDQLKPRKKALEAELDMKKRDQEAFFRMSKSECPNPSSPHKLSKFVPYQDSST</sequence>
<evidence type="ECO:0000256" key="6">
    <source>
        <dbReference type="ARBA" id="ARBA00022741"/>
    </source>
</evidence>
<feature type="region of interest" description="Disordered" evidence="13">
    <location>
        <begin position="870"/>
        <end position="894"/>
    </location>
</feature>
<name>A0A8D3DUV7_SCOMX</name>
<dbReference type="InterPro" id="IPR008271">
    <property type="entry name" value="Ser/Thr_kinase_AS"/>
</dbReference>
<reference evidence="15" key="2">
    <citation type="submission" date="2025-08" db="UniProtKB">
        <authorList>
            <consortium name="Ensembl"/>
        </authorList>
    </citation>
    <scope>IDENTIFICATION</scope>
</reference>
<proteinExistence type="inferred from homology"/>
<evidence type="ECO:0000256" key="2">
    <source>
        <dbReference type="ARBA" id="ARBA00012513"/>
    </source>
</evidence>
<dbReference type="FunFam" id="1.10.510.10:FF:000081">
    <property type="entry name" value="STE20-like serine/threonine-protein kinase"/>
    <property type="match status" value="1"/>
</dbReference>
<comment type="catalytic activity">
    <reaction evidence="9">
        <text>L-threonyl-[protein] + ATP = O-phospho-L-threonyl-[protein] + ADP + H(+)</text>
        <dbReference type="Rhea" id="RHEA:46608"/>
        <dbReference type="Rhea" id="RHEA-COMP:11060"/>
        <dbReference type="Rhea" id="RHEA-COMP:11605"/>
        <dbReference type="ChEBI" id="CHEBI:15378"/>
        <dbReference type="ChEBI" id="CHEBI:30013"/>
        <dbReference type="ChEBI" id="CHEBI:30616"/>
        <dbReference type="ChEBI" id="CHEBI:61977"/>
        <dbReference type="ChEBI" id="CHEBI:456216"/>
        <dbReference type="EC" id="2.7.11.1"/>
    </reaction>
</comment>
<dbReference type="FunFam" id="3.30.200.20:FF:000120">
    <property type="entry name" value="STE20-like serine/threonine-protein kinase"/>
    <property type="match status" value="1"/>
</dbReference>
<dbReference type="Gene3D" id="3.30.200.20">
    <property type="entry name" value="Phosphorylase Kinase, domain 1"/>
    <property type="match status" value="1"/>
</dbReference>
<evidence type="ECO:0000256" key="11">
    <source>
        <dbReference type="PROSITE-ProRule" id="PRU10141"/>
    </source>
</evidence>
<dbReference type="Gene3D" id="1.10.510.10">
    <property type="entry name" value="Transferase(Phosphotransferase) domain 1"/>
    <property type="match status" value="1"/>
</dbReference>
<dbReference type="GO" id="GO:0005524">
    <property type="term" value="F:ATP binding"/>
    <property type="evidence" value="ECO:0007669"/>
    <property type="project" value="UniProtKB-UniRule"/>
</dbReference>
<evidence type="ECO:0000256" key="9">
    <source>
        <dbReference type="ARBA" id="ARBA00047899"/>
    </source>
</evidence>